<feature type="transmembrane region" description="Helical" evidence="14">
    <location>
        <begin position="286"/>
        <end position="308"/>
    </location>
</feature>
<dbReference type="SUPFAM" id="SSF90123">
    <property type="entry name" value="ABC transporter transmembrane region"/>
    <property type="match status" value="1"/>
</dbReference>
<dbReference type="PROSITE" id="PS00211">
    <property type="entry name" value="ABC_TRANSPORTER_1"/>
    <property type="match status" value="1"/>
</dbReference>
<evidence type="ECO:0000256" key="7">
    <source>
        <dbReference type="ARBA" id="ARBA00022801"/>
    </source>
</evidence>
<dbReference type="GO" id="GO:0031640">
    <property type="term" value="P:killing of cells of another organism"/>
    <property type="evidence" value="ECO:0007669"/>
    <property type="project" value="UniProtKB-KW"/>
</dbReference>
<keyword evidence="7" id="KW-0378">Hydrolase</keyword>
<evidence type="ECO:0000256" key="13">
    <source>
        <dbReference type="ARBA" id="ARBA00072252"/>
    </source>
</evidence>
<feature type="transmembrane region" description="Helical" evidence="14">
    <location>
        <begin position="214"/>
        <end position="234"/>
    </location>
</feature>
<proteinExistence type="inferred from homology"/>
<dbReference type="Gene3D" id="3.40.50.300">
    <property type="entry name" value="P-loop containing nucleotide triphosphate hydrolases"/>
    <property type="match status" value="1"/>
</dbReference>
<comment type="function">
    <text evidence="11">Involved in the export of calmodulin-sensitive adenylate cyclase-hemolysin (cyclolysin).</text>
</comment>
<evidence type="ECO:0000313" key="19">
    <source>
        <dbReference type="Proteomes" id="UP000317550"/>
    </source>
</evidence>
<evidence type="ECO:0000256" key="10">
    <source>
        <dbReference type="ARBA" id="ARBA00023136"/>
    </source>
</evidence>
<dbReference type="NCBIfam" id="TIGR03375">
    <property type="entry name" value="type_I_sec_LssB"/>
    <property type="match status" value="1"/>
</dbReference>
<feature type="transmembrane region" description="Helical" evidence="14">
    <location>
        <begin position="314"/>
        <end position="333"/>
    </location>
</feature>
<dbReference type="CDD" id="cd03245">
    <property type="entry name" value="ABCC_bacteriocin_exporters"/>
    <property type="match status" value="1"/>
</dbReference>
<evidence type="ECO:0000256" key="1">
    <source>
        <dbReference type="ARBA" id="ARBA00004651"/>
    </source>
</evidence>
<comment type="subcellular location">
    <subcellularLocation>
        <location evidence="1">Cell membrane</location>
        <topology evidence="1">Multi-pass membrane protein</topology>
    </subcellularLocation>
</comment>
<dbReference type="InterPro" id="IPR003593">
    <property type="entry name" value="AAA+_ATPase"/>
</dbReference>
<evidence type="ECO:0000256" key="9">
    <source>
        <dbReference type="ARBA" id="ARBA00022989"/>
    </source>
</evidence>
<dbReference type="PROSITE" id="PS50893">
    <property type="entry name" value="ABC_TRANSPORTER_2"/>
    <property type="match status" value="1"/>
</dbReference>
<accession>A0A516SF36</accession>
<keyword evidence="5" id="KW-0354">Hemolysis</keyword>
<reference evidence="19" key="1">
    <citation type="submission" date="2019-07" db="EMBL/GenBank/DDBJ databases">
        <title>Chitinimonas sp. nov., isolated from Ny-Alesund, arctica soil.</title>
        <authorList>
            <person name="Xu Q."/>
            <person name="Peng F."/>
        </authorList>
    </citation>
    <scope>NUCLEOTIDE SEQUENCE [LARGE SCALE GENOMIC DNA]</scope>
    <source>
        <strain evidence="19">R3-44</strain>
    </source>
</reference>
<comment type="similarity">
    <text evidence="12">Belongs to the ABC transporter superfamily. Cyclolysin exporter (TC 3.A.1.109.2) family.</text>
</comment>
<dbReference type="InterPro" id="IPR017871">
    <property type="entry name" value="ABC_transporter-like_CS"/>
</dbReference>
<dbReference type="PANTHER" id="PTHR43394:SF1">
    <property type="entry name" value="ATP-BINDING CASSETTE SUB-FAMILY B MEMBER 10, MITOCHONDRIAL"/>
    <property type="match status" value="1"/>
</dbReference>
<dbReference type="PANTHER" id="PTHR43394">
    <property type="entry name" value="ATP-DEPENDENT PERMEASE MDL1, MITOCHONDRIAL"/>
    <property type="match status" value="1"/>
</dbReference>
<keyword evidence="19" id="KW-1185">Reference proteome</keyword>
<keyword evidence="6" id="KW-0547">Nucleotide-binding</keyword>
<feature type="transmembrane region" description="Helical" evidence="14">
    <location>
        <begin position="181"/>
        <end position="202"/>
    </location>
</feature>
<evidence type="ECO:0000256" key="3">
    <source>
        <dbReference type="ARBA" id="ARBA00022475"/>
    </source>
</evidence>
<dbReference type="PROSITE" id="PS50990">
    <property type="entry name" value="PEPTIDASE_C39"/>
    <property type="match status" value="1"/>
</dbReference>
<feature type="domain" description="ABC transmembrane type-1" evidence="16">
    <location>
        <begin position="180"/>
        <end position="458"/>
    </location>
</feature>
<name>A0A516SF36_9NEIS</name>
<dbReference type="InterPro" id="IPR005074">
    <property type="entry name" value="Peptidase_C39"/>
</dbReference>
<evidence type="ECO:0000256" key="6">
    <source>
        <dbReference type="ARBA" id="ARBA00022741"/>
    </source>
</evidence>
<dbReference type="AlphaFoldDB" id="A0A516SF36"/>
<evidence type="ECO:0000256" key="8">
    <source>
        <dbReference type="ARBA" id="ARBA00022840"/>
    </source>
</evidence>
<dbReference type="GO" id="GO:0005886">
    <property type="term" value="C:plasma membrane"/>
    <property type="evidence" value="ECO:0007669"/>
    <property type="project" value="UniProtKB-SubCell"/>
</dbReference>
<dbReference type="CDD" id="cd18587">
    <property type="entry name" value="ABC_6TM_LapB_like"/>
    <property type="match status" value="1"/>
</dbReference>
<evidence type="ECO:0000256" key="12">
    <source>
        <dbReference type="ARBA" id="ARBA00061173"/>
    </source>
</evidence>
<evidence type="ECO:0000256" key="11">
    <source>
        <dbReference type="ARBA" id="ARBA00055355"/>
    </source>
</evidence>
<dbReference type="Pfam" id="PF00664">
    <property type="entry name" value="ABC_membrane"/>
    <property type="match status" value="1"/>
</dbReference>
<feature type="domain" description="Peptidase C39" evidence="17">
    <location>
        <begin position="22"/>
        <end position="144"/>
    </location>
</feature>
<evidence type="ECO:0000259" key="17">
    <source>
        <dbReference type="PROSITE" id="PS50990"/>
    </source>
</evidence>
<dbReference type="GO" id="GO:0015421">
    <property type="term" value="F:ABC-type oligopeptide transporter activity"/>
    <property type="evidence" value="ECO:0007669"/>
    <property type="project" value="TreeGrafter"/>
</dbReference>
<keyword evidence="9 14" id="KW-1133">Transmembrane helix</keyword>
<evidence type="ECO:0000256" key="14">
    <source>
        <dbReference type="SAM" id="Phobius"/>
    </source>
</evidence>
<dbReference type="GO" id="GO:0016887">
    <property type="term" value="F:ATP hydrolysis activity"/>
    <property type="evidence" value="ECO:0007669"/>
    <property type="project" value="InterPro"/>
</dbReference>
<dbReference type="SUPFAM" id="SSF52540">
    <property type="entry name" value="P-loop containing nucleoside triphosphate hydrolases"/>
    <property type="match status" value="1"/>
</dbReference>
<keyword evidence="8" id="KW-0067">ATP-binding</keyword>
<keyword evidence="5" id="KW-0204">Cytolysis</keyword>
<dbReference type="OrthoDB" id="9806127at2"/>
<dbReference type="InterPro" id="IPR039421">
    <property type="entry name" value="Type_1_exporter"/>
</dbReference>
<dbReference type="InterPro" id="IPR011527">
    <property type="entry name" value="ABC1_TM_dom"/>
</dbReference>
<dbReference type="GO" id="GO:0008233">
    <property type="term" value="F:peptidase activity"/>
    <property type="evidence" value="ECO:0007669"/>
    <property type="project" value="InterPro"/>
</dbReference>
<dbReference type="Gene3D" id="1.20.1560.10">
    <property type="entry name" value="ABC transporter type 1, transmembrane domain"/>
    <property type="match status" value="1"/>
</dbReference>
<sequence>MTPSSTAAPLPIDSLSWHVGEHHTRFDPLLDCVVSIARIFGINTTRESLSAGLPLVDNQLTPALLPRAAARAGLTARVARRPLDELRPGLLPCILLLKGKLACILLEWLPTGEARVRYPEGGESADVLSRAELEALYTGVVFFVRPVFHFETRTPATGQLKTRHWFWSVVWQNWRLYRDSLLAALLINFFGLALPMFSMTVYDRVVPNRAEETLWVLSLGVLLMLIFDVVLRVLRAYILDTAGKRIDVTLSAQIMERVLGLRLADRPASVGSFAANLRAFESVRDFVASATITTLVDLPFVLLFLLVMTWISPWLILPPLIGIVLLLACAMVVQQKMQELVELTQRAAAQRNATLVESLVGLETIKFMVAEGSFQRKWEQASVFLAQTGAKLKLLSSATLNIAQALQQLVSICVVIVGVYLLIDREVSMGGIIAASMLAGRVMAPFGQVAGLMLQYHNARSGLGAVETHMKTEPERPEESSFLHRSGFQGRIEFRNVSFAYPGREDSALNNVSFKIRAGEKVAIIGRVGSGKSTLQRLMLGLYQPSEGAVLIDGIDARQIDPAELRRATGFVPQDINLFYGTLKENIAMGAPFADDQMILTAAEIAGVTEFANRHPRGFDMLVGERGESLSGGQRQAVGIARALLNDPAILLLDEPSSAMDHQSEDMLKTRLRKFADAKTMVLVTHRTSLLDLVDRLIVIDNGQVMADGPKAQVVEALQSGRIGRAA</sequence>
<dbReference type="Proteomes" id="UP000317550">
    <property type="component" value="Chromosome"/>
</dbReference>
<dbReference type="RefSeq" id="WP_144278170.1">
    <property type="nucleotide sequence ID" value="NZ_CP041730.1"/>
</dbReference>
<dbReference type="Pfam" id="PF00005">
    <property type="entry name" value="ABC_tran"/>
    <property type="match status" value="1"/>
</dbReference>
<evidence type="ECO:0000256" key="2">
    <source>
        <dbReference type="ARBA" id="ARBA00022448"/>
    </source>
</evidence>
<dbReference type="InterPro" id="IPR027417">
    <property type="entry name" value="P-loop_NTPase"/>
</dbReference>
<evidence type="ECO:0000259" key="16">
    <source>
        <dbReference type="PROSITE" id="PS50929"/>
    </source>
</evidence>
<dbReference type="InterPro" id="IPR003439">
    <property type="entry name" value="ABC_transporter-like_ATP-bd"/>
</dbReference>
<dbReference type="InterPro" id="IPR036640">
    <property type="entry name" value="ABC1_TM_sf"/>
</dbReference>
<evidence type="ECO:0000259" key="15">
    <source>
        <dbReference type="PROSITE" id="PS50893"/>
    </source>
</evidence>
<feature type="transmembrane region" description="Helical" evidence="14">
    <location>
        <begin position="400"/>
        <end position="423"/>
    </location>
</feature>
<evidence type="ECO:0000256" key="4">
    <source>
        <dbReference type="ARBA" id="ARBA00022692"/>
    </source>
</evidence>
<keyword evidence="3" id="KW-1003">Cell membrane</keyword>
<dbReference type="GO" id="GO:0005524">
    <property type="term" value="F:ATP binding"/>
    <property type="evidence" value="ECO:0007669"/>
    <property type="project" value="UniProtKB-KW"/>
</dbReference>
<dbReference type="Gene3D" id="3.90.70.10">
    <property type="entry name" value="Cysteine proteinases"/>
    <property type="match status" value="1"/>
</dbReference>
<keyword evidence="2" id="KW-0813">Transport</keyword>
<dbReference type="FunFam" id="3.40.50.300:FF:000299">
    <property type="entry name" value="ABC transporter ATP-binding protein/permease"/>
    <property type="match status" value="1"/>
</dbReference>
<dbReference type="KEGG" id="cari:FNU76_10595"/>
<gene>
    <name evidence="18" type="ORF">FNU76_10595</name>
</gene>
<dbReference type="GO" id="GO:0006508">
    <property type="term" value="P:proteolysis"/>
    <property type="evidence" value="ECO:0007669"/>
    <property type="project" value="InterPro"/>
</dbReference>
<dbReference type="EMBL" id="CP041730">
    <property type="protein sequence ID" value="QDQ26776.1"/>
    <property type="molecule type" value="Genomic_DNA"/>
</dbReference>
<keyword evidence="4 14" id="KW-0812">Transmembrane</keyword>
<dbReference type="PROSITE" id="PS50929">
    <property type="entry name" value="ABC_TM1F"/>
    <property type="match status" value="1"/>
</dbReference>
<dbReference type="SMART" id="SM00382">
    <property type="entry name" value="AAA"/>
    <property type="match status" value="1"/>
</dbReference>
<evidence type="ECO:0000256" key="5">
    <source>
        <dbReference type="ARBA" id="ARBA00022735"/>
    </source>
</evidence>
<feature type="domain" description="ABC transporter" evidence="15">
    <location>
        <begin position="492"/>
        <end position="727"/>
    </location>
</feature>
<evidence type="ECO:0000313" key="18">
    <source>
        <dbReference type="EMBL" id="QDQ26776.1"/>
    </source>
</evidence>
<dbReference type="InterPro" id="IPR017750">
    <property type="entry name" value="ATPase_T1SS"/>
</dbReference>
<protein>
    <recommendedName>
        <fullName evidence="13">Cyclolysin secretion/processing ATP-binding protein CyaB</fullName>
    </recommendedName>
</protein>
<organism evidence="18 19">
    <name type="scientific">Chitinimonas arctica</name>
    <dbReference type="NCBI Taxonomy" id="2594795"/>
    <lineage>
        <taxon>Bacteria</taxon>
        <taxon>Pseudomonadati</taxon>
        <taxon>Pseudomonadota</taxon>
        <taxon>Betaproteobacteria</taxon>
        <taxon>Neisseriales</taxon>
        <taxon>Chitinibacteraceae</taxon>
        <taxon>Chitinimonas</taxon>
    </lineage>
</organism>
<keyword evidence="10 14" id="KW-0472">Membrane</keyword>